<accession>A0A917WT20</accession>
<feature type="region of interest" description="Disordered" evidence="1">
    <location>
        <begin position="49"/>
        <end position="69"/>
    </location>
</feature>
<proteinExistence type="predicted"/>
<reference evidence="2" key="1">
    <citation type="journal article" date="2014" name="Int. J. Syst. Evol. Microbiol.">
        <title>Complete genome sequence of Corynebacterium casei LMG S-19264T (=DSM 44701T), isolated from a smear-ripened cheese.</title>
        <authorList>
            <consortium name="US DOE Joint Genome Institute (JGI-PGF)"/>
            <person name="Walter F."/>
            <person name="Albersmeier A."/>
            <person name="Kalinowski J."/>
            <person name="Ruckert C."/>
        </authorList>
    </citation>
    <scope>NUCLEOTIDE SEQUENCE</scope>
    <source>
        <strain evidence="2">CGMCC 4.7312</strain>
    </source>
</reference>
<dbReference type="Proteomes" id="UP000608890">
    <property type="component" value="Unassembled WGS sequence"/>
</dbReference>
<feature type="compositionally biased region" description="Basic and acidic residues" evidence="1">
    <location>
        <begin position="53"/>
        <end position="69"/>
    </location>
</feature>
<dbReference type="AlphaFoldDB" id="A0A917WT20"/>
<protein>
    <submittedName>
        <fullName evidence="2">Uncharacterized protein</fullName>
    </submittedName>
</protein>
<evidence type="ECO:0000313" key="3">
    <source>
        <dbReference type="Proteomes" id="UP000608890"/>
    </source>
</evidence>
<name>A0A917WT20_9ACTN</name>
<keyword evidence="3" id="KW-1185">Reference proteome</keyword>
<organism evidence="2 3">
    <name type="scientific">Micromonospora sonchi</name>
    <dbReference type="NCBI Taxonomy" id="1763543"/>
    <lineage>
        <taxon>Bacteria</taxon>
        <taxon>Bacillati</taxon>
        <taxon>Actinomycetota</taxon>
        <taxon>Actinomycetes</taxon>
        <taxon>Micromonosporales</taxon>
        <taxon>Micromonosporaceae</taxon>
        <taxon>Micromonospora</taxon>
    </lineage>
</organism>
<dbReference type="EMBL" id="BMNB01000003">
    <property type="protein sequence ID" value="GGM26855.1"/>
    <property type="molecule type" value="Genomic_DNA"/>
</dbReference>
<comment type="caution">
    <text evidence="2">The sequence shown here is derived from an EMBL/GenBank/DDBJ whole genome shotgun (WGS) entry which is preliminary data.</text>
</comment>
<sequence length="69" mass="8064">MTPANRPTHTPHRPIRVEDELWKPFGKVAGERNRSGIIRQFIAWYLRQPGARLPERPPARRPDKPETVD</sequence>
<evidence type="ECO:0000313" key="2">
    <source>
        <dbReference type="EMBL" id="GGM26855.1"/>
    </source>
</evidence>
<reference evidence="2" key="2">
    <citation type="submission" date="2020-09" db="EMBL/GenBank/DDBJ databases">
        <authorList>
            <person name="Sun Q."/>
            <person name="Zhou Y."/>
        </authorList>
    </citation>
    <scope>NUCLEOTIDE SEQUENCE</scope>
    <source>
        <strain evidence="2">CGMCC 4.7312</strain>
    </source>
</reference>
<dbReference type="RefSeq" id="WP_189041001.1">
    <property type="nucleotide sequence ID" value="NZ_BMNB01000003.1"/>
</dbReference>
<evidence type="ECO:0000256" key="1">
    <source>
        <dbReference type="SAM" id="MobiDB-lite"/>
    </source>
</evidence>
<gene>
    <name evidence="2" type="ORF">GCM10011608_09540</name>
</gene>